<organism evidence="4 5">
    <name type="scientific">Bradyrhizobium centrolobii</name>
    <dbReference type="NCBI Taxonomy" id="1505087"/>
    <lineage>
        <taxon>Bacteria</taxon>
        <taxon>Pseudomonadati</taxon>
        <taxon>Pseudomonadota</taxon>
        <taxon>Alphaproteobacteria</taxon>
        <taxon>Hyphomicrobiales</taxon>
        <taxon>Nitrobacteraceae</taxon>
        <taxon>Bradyrhizobium</taxon>
    </lineage>
</organism>
<dbReference type="PANTHER" id="PTHR11895:SF176">
    <property type="entry name" value="AMIDASE AMID-RELATED"/>
    <property type="match status" value="1"/>
</dbReference>
<dbReference type="PANTHER" id="PTHR11895">
    <property type="entry name" value="TRANSAMIDASE"/>
    <property type="match status" value="1"/>
</dbReference>
<dbReference type="GO" id="GO:0003824">
    <property type="term" value="F:catalytic activity"/>
    <property type="evidence" value="ECO:0007669"/>
    <property type="project" value="InterPro"/>
</dbReference>
<dbReference type="Pfam" id="PF01425">
    <property type="entry name" value="Amidase"/>
    <property type="match status" value="1"/>
</dbReference>
<dbReference type="InterPro" id="IPR036928">
    <property type="entry name" value="AS_sf"/>
</dbReference>
<name>A0A176ZAV2_9BRAD</name>
<evidence type="ECO:0000259" key="3">
    <source>
        <dbReference type="Pfam" id="PF01425"/>
    </source>
</evidence>
<dbReference type="Gene3D" id="3.90.1300.10">
    <property type="entry name" value="Amidase signature (AS) domain"/>
    <property type="match status" value="1"/>
</dbReference>
<dbReference type="STRING" id="1505087.AYJ54_37295"/>
<dbReference type="AlphaFoldDB" id="A0A176ZAV2"/>
<dbReference type="SUPFAM" id="SSF75304">
    <property type="entry name" value="Amidase signature (AS) enzymes"/>
    <property type="match status" value="1"/>
</dbReference>
<evidence type="ECO:0000256" key="2">
    <source>
        <dbReference type="ARBA" id="ARBA00021874"/>
    </source>
</evidence>
<dbReference type="PROSITE" id="PS00571">
    <property type="entry name" value="AMIDASES"/>
    <property type="match status" value="1"/>
</dbReference>
<comment type="function">
    <text evidence="1">Hydrolyzes indole-3-acetamide (IAM) into indole-3-acetic acid (IAA).</text>
</comment>
<dbReference type="OrthoDB" id="9811471at2"/>
<dbReference type="InterPro" id="IPR020556">
    <property type="entry name" value="Amidase_CS"/>
</dbReference>
<comment type="caution">
    <text evidence="4">The sequence shown here is derived from an EMBL/GenBank/DDBJ whole genome shotgun (WGS) entry which is preliminary data.</text>
</comment>
<dbReference type="RefSeq" id="WP_063695958.1">
    <property type="nucleotide sequence ID" value="NZ_LUUB01000005.1"/>
</dbReference>
<dbReference type="InterPro" id="IPR023631">
    <property type="entry name" value="Amidase_dom"/>
</dbReference>
<dbReference type="Proteomes" id="UP000076959">
    <property type="component" value="Unassembled WGS sequence"/>
</dbReference>
<feature type="domain" description="Amidase" evidence="3">
    <location>
        <begin position="23"/>
        <end position="442"/>
    </location>
</feature>
<accession>A0A176ZAV2</accession>
<sequence>MTPPLTIAQAAALIAARKLSPVELVQSCLARIEKLDDTLHAFIRLTPARALAEAKAAEAQIMTSGPRGPLHGIPIAHKDIFCTKGIPTTAHSKILIDHVPAEDAIVVRRLVEAGTVMLGKLATHEFATVGPSFDLPWPPARNPWNPAHFTGGSSSGTGAAVAAGLVLGGTGSDTGGSIRLPASLCGVAGFKPTYGLCPRTGILPLAYSLDHVGPLAWTVEDCAIMLQPMVGPDAGDSASANVQAPDFRASLGGSIKGMRIGFVRHFHELDCSVNDATRRALEDAVSVFRDLGAEVIDVTLPPLADWTACGEIIVLAESYALHEKWMKSRLQDYGQCFRDYVTMGAFLSAGDYVEAQRMRRELCAAFDDTMLKVDVLLCATTRAEAPPIETQTNVNWFELPCLTGAFNVRGAPALAVCAGFTAAGLPLGMQLVGRPFEDATVLRAGHQYEKATPWRNKRPALSV</sequence>
<evidence type="ECO:0000313" key="4">
    <source>
        <dbReference type="EMBL" id="OAF17012.1"/>
    </source>
</evidence>
<evidence type="ECO:0000256" key="1">
    <source>
        <dbReference type="ARBA" id="ARBA00003871"/>
    </source>
</evidence>
<protein>
    <recommendedName>
        <fullName evidence="2">Indoleacetamide hydrolase</fullName>
    </recommendedName>
</protein>
<gene>
    <name evidence="4" type="ORF">AYJ54_37295</name>
</gene>
<dbReference type="EMBL" id="LUUB01000005">
    <property type="protein sequence ID" value="OAF17012.1"/>
    <property type="molecule type" value="Genomic_DNA"/>
</dbReference>
<keyword evidence="5" id="KW-1185">Reference proteome</keyword>
<dbReference type="InterPro" id="IPR000120">
    <property type="entry name" value="Amidase"/>
</dbReference>
<proteinExistence type="predicted"/>
<reference evidence="4 5" key="1">
    <citation type="submission" date="2016-03" db="EMBL/GenBank/DDBJ databases">
        <title>Draft Genome Sequence of the Strain BR 10245 (Bradyrhizobium sp.) isolated from nodules of Centrolobium paraense.</title>
        <authorList>
            <person name="Simoes-Araujo J.L.Sr."/>
            <person name="Barauna A.C."/>
            <person name="Silva K."/>
            <person name="Zilli J.E."/>
        </authorList>
    </citation>
    <scope>NUCLEOTIDE SEQUENCE [LARGE SCALE GENOMIC DNA]</scope>
    <source>
        <strain evidence="4 5">BR 10245</strain>
    </source>
</reference>
<evidence type="ECO:0000313" key="5">
    <source>
        <dbReference type="Proteomes" id="UP000076959"/>
    </source>
</evidence>